<dbReference type="CDD" id="cd00075">
    <property type="entry name" value="HATPase"/>
    <property type="match status" value="1"/>
</dbReference>
<reference evidence="12" key="1">
    <citation type="submission" date="2016-10" db="EMBL/GenBank/DDBJ databases">
        <authorList>
            <person name="Varghese N."/>
            <person name="Submissions S."/>
        </authorList>
    </citation>
    <scope>NUCLEOTIDE SEQUENCE [LARGE SCALE GENOMIC DNA]</scope>
    <source>
        <strain evidence="12">DSM 25811 / CCM 8410 / LMG 26954 / E90</strain>
    </source>
</reference>
<dbReference type="GO" id="GO:0006355">
    <property type="term" value="P:regulation of DNA-templated transcription"/>
    <property type="evidence" value="ECO:0007669"/>
    <property type="project" value="InterPro"/>
</dbReference>
<dbReference type="Gene3D" id="3.30.565.10">
    <property type="entry name" value="Histidine kinase-like ATPase, C-terminal domain"/>
    <property type="match status" value="1"/>
</dbReference>
<dbReference type="InterPro" id="IPR003661">
    <property type="entry name" value="HisK_dim/P_dom"/>
</dbReference>
<evidence type="ECO:0000256" key="6">
    <source>
        <dbReference type="ARBA" id="ARBA00023012"/>
    </source>
</evidence>
<evidence type="ECO:0000256" key="4">
    <source>
        <dbReference type="ARBA" id="ARBA00022679"/>
    </source>
</evidence>
<dbReference type="SMART" id="SM00091">
    <property type="entry name" value="PAS"/>
    <property type="match status" value="1"/>
</dbReference>
<feature type="domain" description="PAC" evidence="10">
    <location>
        <begin position="87"/>
        <end position="137"/>
    </location>
</feature>
<dbReference type="AlphaFoldDB" id="A0A1G6UV43"/>
<dbReference type="CDD" id="cd00082">
    <property type="entry name" value="HisKA"/>
    <property type="match status" value="1"/>
</dbReference>
<dbReference type="InterPro" id="IPR004358">
    <property type="entry name" value="Sig_transdc_His_kin-like_C"/>
</dbReference>
<evidence type="ECO:0000259" key="8">
    <source>
        <dbReference type="PROSITE" id="PS50109"/>
    </source>
</evidence>
<dbReference type="PRINTS" id="PR00344">
    <property type="entry name" value="BCTRLSENSOR"/>
</dbReference>
<dbReference type="InterPro" id="IPR003594">
    <property type="entry name" value="HATPase_dom"/>
</dbReference>
<dbReference type="InterPro" id="IPR013767">
    <property type="entry name" value="PAS_fold"/>
</dbReference>
<feature type="domain" description="Histidine kinase" evidence="8">
    <location>
        <begin position="187"/>
        <end position="402"/>
    </location>
</feature>
<keyword evidence="5" id="KW-0418">Kinase</keyword>
<dbReference type="InterPro" id="IPR050736">
    <property type="entry name" value="Sensor_HK_Regulatory"/>
</dbReference>
<dbReference type="Pfam" id="PF00512">
    <property type="entry name" value="HisKA"/>
    <property type="match status" value="1"/>
</dbReference>
<dbReference type="CDD" id="cd00130">
    <property type="entry name" value="PAS"/>
    <property type="match status" value="1"/>
</dbReference>
<dbReference type="InterPro" id="IPR000700">
    <property type="entry name" value="PAS-assoc_C"/>
</dbReference>
<gene>
    <name evidence="11" type="ORF">SAMN04487894_109100</name>
</gene>
<keyword evidence="12" id="KW-1185">Reference proteome</keyword>
<dbReference type="PROSITE" id="PS50109">
    <property type="entry name" value="HIS_KIN"/>
    <property type="match status" value="1"/>
</dbReference>
<protein>
    <recommendedName>
        <fullName evidence="2">histidine kinase</fullName>
        <ecNumber evidence="2">2.7.13.3</ecNumber>
    </recommendedName>
</protein>
<evidence type="ECO:0000256" key="2">
    <source>
        <dbReference type="ARBA" id="ARBA00012438"/>
    </source>
</evidence>
<dbReference type="InterPro" id="IPR036890">
    <property type="entry name" value="HATPase_C_sf"/>
</dbReference>
<dbReference type="InterPro" id="IPR036097">
    <property type="entry name" value="HisK_dim/P_sf"/>
</dbReference>
<dbReference type="PANTHER" id="PTHR43711">
    <property type="entry name" value="TWO-COMPONENT HISTIDINE KINASE"/>
    <property type="match status" value="1"/>
</dbReference>
<keyword evidence="6" id="KW-0902">Two-component regulatory system</keyword>
<evidence type="ECO:0000256" key="7">
    <source>
        <dbReference type="SAM" id="Coils"/>
    </source>
</evidence>
<evidence type="ECO:0000313" key="11">
    <source>
        <dbReference type="EMBL" id="SDD45208.1"/>
    </source>
</evidence>
<keyword evidence="3" id="KW-0597">Phosphoprotein</keyword>
<proteinExistence type="predicted"/>
<dbReference type="Pfam" id="PF02518">
    <property type="entry name" value="HATPase_c"/>
    <property type="match status" value="1"/>
</dbReference>
<dbReference type="RefSeq" id="WP_090391241.1">
    <property type="nucleotide sequence ID" value="NZ_FMZO01000009.1"/>
</dbReference>
<dbReference type="InterPro" id="IPR000014">
    <property type="entry name" value="PAS"/>
</dbReference>
<dbReference type="EMBL" id="FMZO01000009">
    <property type="protein sequence ID" value="SDD45208.1"/>
    <property type="molecule type" value="Genomic_DNA"/>
</dbReference>
<dbReference type="NCBIfam" id="TIGR00229">
    <property type="entry name" value="sensory_box"/>
    <property type="match status" value="1"/>
</dbReference>
<dbReference type="SUPFAM" id="SSF55785">
    <property type="entry name" value="PYP-like sensor domain (PAS domain)"/>
    <property type="match status" value="1"/>
</dbReference>
<evidence type="ECO:0000313" key="12">
    <source>
        <dbReference type="Proteomes" id="UP000198757"/>
    </source>
</evidence>
<sequence length="413" mass="46964">MDSSEQKKHNSYRYEALFNQASMGIIVVDSRAAIQSANPFALRLFGYVLEEVLNKPIEMLIPGRYHSRHVGHRDVYSHNPKTRPMGVGMDLFAIKKDGSEFPVEVSLSNYEDQEDQFVIAFISDISIRKKAEAEIEELNNKLEYTVEQRTKELRVAMQDLEQSKDELSKLLEREKELGELKSRFVTIASHEFRTPLSTILSSTYLIERYTTTEEQHRREKHLQRIVSSVQLLTDILNDFLSVGKIEEGKIQVRFTNFDIEQLVADITREMEVTLKKGQRLVYRHRGNREVALDASLLKHIVINLVSNASKFSPENGPIEVETLCRAGVVRLSVKDNGIGISREDQKHLMERFFRAANAGNIQGTGLGLHIISKYTELMDGHIECVSELEQGTEFIITFGSAGAQQPEVRGPKG</sequence>
<dbReference type="PROSITE" id="PS50113">
    <property type="entry name" value="PAC"/>
    <property type="match status" value="1"/>
</dbReference>
<dbReference type="Proteomes" id="UP000198757">
    <property type="component" value="Unassembled WGS sequence"/>
</dbReference>
<dbReference type="OrthoDB" id="9808408at2"/>
<feature type="coiled-coil region" evidence="7">
    <location>
        <begin position="128"/>
        <end position="180"/>
    </location>
</feature>
<name>A0A1G6UV43_NIADE</name>
<dbReference type="SUPFAM" id="SSF55874">
    <property type="entry name" value="ATPase domain of HSP90 chaperone/DNA topoisomerase II/histidine kinase"/>
    <property type="match status" value="1"/>
</dbReference>
<accession>A0A1G6UV43</accession>
<dbReference type="SUPFAM" id="SSF47384">
    <property type="entry name" value="Homodimeric domain of signal transducing histidine kinase"/>
    <property type="match status" value="1"/>
</dbReference>
<evidence type="ECO:0000256" key="3">
    <source>
        <dbReference type="ARBA" id="ARBA00022553"/>
    </source>
</evidence>
<dbReference type="InterPro" id="IPR035965">
    <property type="entry name" value="PAS-like_dom_sf"/>
</dbReference>
<dbReference type="Pfam" id="PF00989">
    <property type="entry name" value="PAS"/>
    <property type="match status" value="1"/>
</dbReference>
<dbReference type="EC" id="2.7.13.3" evidence="2"/>
<dbReference type="PROSITE" id="PS50112">
    <property type="entry name" value="PAS"/>
    <property type="match status" value="1"/>
</dbReference>
<dbReference type="SMART" id="SM00387">
    <property type="entry name" value="HATPase_c"/>
    <property type="match status" value="1"/>
</dbReference>
<keyword evidence="7" id="KW-0175">Coiled coil</keyword>
<evidence type="ECO:0000256" key="5">
    <source>
        <dbReference type="ARBA" id="ARBA00022777"/>
    </source>
</evidence>
<dbReference type="Gene3D" id="1.10.287.130">
    <property type="match status" value="1"/>
</dbReference>
<comment type="catalytic activity">
    <reaction evidence="1">
        <text>ATP + protein L-histidine = ADP + protein N-phospho-L-histidine.</text>
        <dbReference type="EC" id="2.7.13.3"/>
    </reaction>
</comment>
<feature type="domain" description="PAS" evidence="9">
    <location>
        <begin position="10"/>
        <end position="62"/>
    </location>
</feature>
<evidence type="ECO:0000256" key="1">
    <source>
        <dbReference type="ARBA" id="ARBA00000085"/>
    </source>
</evidence>
<dbReference type="STRING" id="1285928.SAMN04487894_109100"/>
<keyword evidence="4" id="KW-0808">Transferase</keyword>
<dbReference type="SMART" id="SM00388">
    <property type="entry name" value="HisKA"/>
    <property type="match status" value="1"/>
</dbReference>
<evidence type="ECO:0000259" key="10">
    <source>
        <dbReference type="PROSITE" id="PS50113"/>
    </source>
</evidence>
<evidence type="ECO:0000259" key="9">
    <source>
        <dbReference type="PROSITE" id="PS50112"/>
    </source>
</evidence>
<dbReference type="InterPro" id="IPR005467">
    <property type="entry name" value="His_kinase_dom"/>
</dbReference>
<dbReference type="PANTHER" id="PTHR43711:SF26">
    <property type="entry name" value="SENSOR HISTIDINE KINASE RCSC"/>
    <property type="match status" value="1"/>
</dbReference>
<dbReference type="Gene3D" id="3.30.450.20">
    <property type="entry name" value="PAS domain"/>
    <property type="match status" value="1"/>
</dbReference>
<organism evidence="11 12">
    <name type="scientific">Niabella drilacis (strain DSM 25811 / CCM 8410 / CCUG 62505 / LMG 26954 / E90)</name>
    <dbReference type="NCBI Taxonomy" id="1285928"/>
    <lineage>
        <taxon>Bacteria</taxon>
        <taxon>Pseudomonadati</taxon>
        <taxon>Bacteroidota</taxon>
        <taxon>Chitinophagia</taxon>
        <taxon>Chitinophagales</taxon>
        <taxon>Chitinophagaceae</taxon>
        <taxon>Niabella</taxon>
    </lineage>
</organism>
<dbReference type="GO" id="GO:0000155">
    <property type="term" value="F:phosphorelay sensor kinase activity"/>
    <property type="evidence" value="ECO:0007669"/>
    <property type="project" value="InterPro"/>
</dbReference>